<keyword evidence="2" id="KW-0378">Hydrolase</keyword>
<dbReference type="GO" id="GO:0004519">
    <property type="term" value="F:endonuclease activity"/>
    <property type="evidence" value="ECO:0007669"/>
    <property type="project" value="UniProtKB-UniRule"/>
</dbReference>
<evidence type="ECO:0000256" key="2">
    <source>
        <dbReference type="PIRNR" id="PIRNR029950"/>
    </source>
</evidence>
<proteinExistence type="inferred from homology"/>
<gene>
    <name evidence="3" type="ORF">ACCAA_1200007</name>
</gene>
<dbReference type="CDD" id="cd09651">
    <property type="entry name" value="Cas5_I-C"/>
    <property type="match status" value="1"/>
</dbReference>
<dbReference type="Pfam" id="PF09704">
    <property type="entry name" value="Cas_Cas5d"/>
    <property type="match status" value="1"/>
</dbReference>
<name>A0A1A8XJ23_9PROT</name>
<dbReference type="GO" id="GO:0016787">
    <property type="term" value="F:hydrolase activity"/>
    <property type="evidence" value="ECO:0007669"/>
    <property type="project" value="UniProtKB-KW"/>
</dbReference>
<dbReference type="InterPro" id="IPR013422">
    <property type="entry name" value="CRISPR-assoc_prot_Cas5_N"/>
</dbReference>
<dbReference type="InterPro" id="IPR021124">
    <property type="entry name" value="CRISPR-assoc_prot_Cas5"/>
</dbReference>
<evidence type="ECO:0000313" key="3">
    <source>
        <dbReference type="EMBL" id="SBT03938.1"/>
    </source>
</evidence>
<dbReference type="InterPro" id="IPR010155">
    <property type="entry name" value="CRISPR-assoc_prot_Cas5d"/>
</dbReference>
<dbReference type="EC" id="3.1.-.-" evidence="2"/>
<comment type="similarity">
    <text evidence="2">Belongs to the CRISPR-associated protein Cas5 family. Subtype I-C/Dvulg subfamily.</text>
</comment>
<dbReference type="GO" id="GO:0003723">
    <property type="term" value="F:RNA binding"/>
    <property type="evidence" value="ECO:0007669"/>
    <property type="project" value="UniProtKB-UniRule"/>
</dbReference>
<dbReference type="RefSeq" id="WP_186405741.1">
    <property type="nucleotide sequence ID" value="NZ_FLQX01000025.1"/>
</dbReference>
<protein>
    <recommendedName>
        <fullName evidence="2">pre-crRNA processing endonuclease</fullName>
        <ecNumber evidence="2">3.1.-.-</ecNumber>
    </recommendedName>
</protein>
<evidence type="ECO:0000313" key="4">
    <source>
        <dbReference type="Proteomes" id="UP000199169"/>
    </source>
</evidence>
<accession>A0A1A8XJ23</accession>
<keyword evidence="2" id="KW-0540">Nuclease</keyword>
<dbReference type="STRING" id="1860102.ACCAA_1200007"/>
<dbReference type="GO" id="GO:0043571">
    <property type="term" value="P:maintenance of CRISPR repeat elements"/>
    <property type="evidence" value="ECO:0007669"/>
    <property type="project" value="UniProtKB-UniRule"/>
</dbReference>
<dbReference type="Gene3D" id="3.30.70.2660">
    <property type="match status" value="1"/>
</dbReference>
<keyword evidence="2" id="KW-0255">Endonuclease</keyword>
<dbReference type="AlphaFoldDB" id="A0A1A8XJ23"/>
<dbReference type="GO" id="GO:0051607">
    <property type="term" value="P:defense response to virus"/>
    <property type="evidence" value="ECO:0007669"/>
    <property type="project" value="UniProtKB-UniRule"/>
</dbReference>
<organism evidence="3 4">
    <name type="scientific">Candidatus Accumulibacter aalborgensis</name>
    <dbReference type="NCBI Taxonomy" id="1860102"/>
    <lineage>
        <taxon>Bacteria</taxon>
        <taxon>Pseudomonadati</taxon>
        <taxon>Pseudomonadota</taxon>
        <taxon>Betaproteobacteria</taxon>
        <taxon>Candidatus Accumulibacter</taxon>
    </lineage>
</organism>
<evidence type="ECO:0000256" key="1">
    <source>
        <dbReference type="ARBA" id="ARBA00023118"/>
    </source>
</evidence>
<keyword evidence="4" id="KW-1185">Reference proteome</keyword>
<dbReference type="Proteomes" id="UP000199169">
    <property type="component" value="Unassembled WGS sequence"/>
</dbReference>
<dbReference type="EMBL" id="FLQX01000025">
    <property type="protein sequence ID" value="SBT03938.1"/>
    <property type="molecule type" value="Genomic_DNA"/>
</dbReference>
<sequence length="242" mass="27856">MSDFHRNSIEFRVWGRYALFTDPLTRVGGEKFSYQVPTYEALKGIVKSIYWKPTLIWVIDEARVMKRIRTQTKGTKPQEFSGGNTLAIYTFLSEVEYQVRAHFVWNTQRNELAADRVEGKHYAIVKRMLERGGRQDIFLGSRDCQAYVEPCEFGTGTGELDDAGELSFGLMFHGFDYPDETGEKKLQARFCHQKMVNGAIRFDMPEDCTVRKFVREMSIKHFGIGGSQRSIYDEAAELEGVE</sequence>
<keyword evidence="2" id="KW-0694">RNA-binding</keyword>
<dbReference type="NCBIfam" id="TIGR02593">
    <property type="entry name" value="CRISPR_cas5"/>
    <property type="match status" value="1"/>
</dbReference>
<keyword evidence="1 2" id="KW-0051">Antiviral defense</keyword>
<dbReference type="PIRSF" id="PIRSF029950">
    <property type="entry name" value="Cas_CT1134"/>
    <property type="match status" value="1"/>
</dbReference>
<comment type="function">
    <text evidence="2">CRISPR (clustered regularly interspaced short palindromic repeat) is an adaptive immune system that provides protection against mobile genetic elements (viruses, transposable elements and conjugative plasmids). CRISPR clusters contain spacers, sequences complementary to antecedent mobile elements, and target invading nucleic acids. CRISPR clusters are transcribed and processed into CRISPR RNA (crRNA).</text>
</comment>
<dbReference type="NCBIfam" id="TIGR01876">
    <property type="entry name" value="cas_Cas5d"/>
    <property type="match status" value="1"/>
</dbReference>
<reference evidence="3 4" key="1">
    <citation type="submission" date="2016-06" db="EMBL/GenBank/DDBJ databases">
        <authorList>
            <person name="Kjaerup R.B."/>
            <person name="Dalgaard T.S."/>
            <person name="Juul-Madsen H.R."/>
        </authorList>
    </citation>
    <scope>NUCLEOTIDE SEQUENCE [LARGE SCALE GENOMIC DNA]</scope>
    <source>
        <strain evidence="3">3</strain>
    </source>
</reference>